<evidence type="ECO:0000256" key="1">
    <source>
        <dbReference type="SAM" id="MobiDB-lite"/>
    </source>
</evidence>
<organism evidence="3 4">
    <name type="scientific">Mya arenaria</name>
    <name type="common">Soft-shell clam</name>
    <dbReference type="NCBI Taxonomy" id="6604"/>
    <lineage>
        <taxon>Eukaryota</taxon>
        <taxon>Metazoa</taxon>
        <taxon>Spiralia</taxon>
        <taxon>Lophotrochozoa</taxon>
        <taxon>Mollusca</taxon>
        <taxon>Bivalvia</taxon>
        <taxon>Autobranchia</taxon>
        <taxon>Heteroconchia</taxon>
        <taxon>Euheterodonta</taxon>
        <taxon>Imparidentia</taxon>
        <taxon>Neoheterodontei</taxon>
        <taxon>Myida</taxon>
        <taxon>Myoidea</taxon>
        <taxon>Myidae</taxon>
        <taxon>Mya</taxon>
    </lineage>
</organism>
<evidence type="ECO:0000256" key="2">
    <source>
        <dbReference type="SAM" id="Phobius"/>
    </source>
</evidence>
<evidence type="ECO:0000313" key="4">
    <source>
        <dbReference type="Proteomes" id="UP001164746"/>
    </source>
</evidence>
<feature type="compositionally biased region" description="Polar residues" evidence="1">
    <location>
        <begin position="52"/>
        <end position="65"/>
    </location>
</feature>
<keyword evidence="2" id="KW-0812">Transmembrane</keyword>
<feature type="transmembrane region" description="Helical" evidence="2">
    <location>
        <begin position="89"/>
        <end position="111"/>
    </location>
</feature>
<accession>A0ABY7EE35</accession>
<keyword evidence="2" id="KW-1133">Transmembrane helix</keyword>
<keyword evidence="2" id="KW-0472">Membrane</keyword>
<feature type="region of interest" description="Disordered" evidence="1">
    <location>
        <begin position="40"/>
        <end position="81"/>
    </location>
</feature>
<protein>
    <submittedName>
        <fullName evidence="3">Uncharacterized protein</fullName>
    </submittedName>
</protein>
<dbReference type="EMBL" id="CP111017">
    <property type="protein sequence ID" value="WAR08285.1"/>
    <property type="molecule type" value="Genomic_DNA"/>
</dbReference>
<keyword evidence="4" id="KW-1185">Reference proteome</keyword>
<evidence type="ECO:0000313" key="3">
    <source>
        <dbReference type="EMBL" id="WAR08285.1"/>
    </source>
</evidence>
<name>A0ABY7EE35_MYAAR</name>
<reference evidence="3" key="1">
    <citation type="submission" date="2022-11" db="EMBL/GenBank/DDBJ databases">
        <title>Centuries of genome instability and evolution in soft-shell clam transmissible cancer (bioRxiv).</title>
        <authorList>
            <person name="Hart S.F.M."/>
            <person name="Yonemitsu M.A."/>
            <person name="Giersch R.M."/>
            <person name="Beal B.F."/>
            <person name="Arriagada G."/>
            <person name="Davis B.W."/>
            <person name="Ostrander E.A."/>
            <person name="Goff S.P."/>
            <person name="Metzger M.J."/>
        </authorList>
    </citation>
    <scope>NUCLEOTIDE SEQUENCE</scope>
    <source>
        <strain evidence="3">MELC-2E11</strain>
        <tissue evidence="3">Siphon/mantle</tissue>
    </source>
</reference>
<gene>
    <name evidence="3" type="ORF">MAR_018243</name>
</gene>
<sequence length="208" mass="22444">MPDGCDIGSCSKQCGGGKCCWFSKKYICFGRCNRHACPRPPPPTPLPETTTSHFLTSSTGSPMNTSAISSPFSSKEESSPTEGISSGEVVAITAGCCIFLLVILLLIVHLLRRRSRSKPTSTGRVEGPTVVNKLYEANPNSHYLTVIYNEQDKHAHCSANGENFPGTSGALPSSETIASYEMLNQYTDIDDGDVHSVVYTPYDEVDIS</sequence>
<proteinExistence type="predicted"/>
<dbReference type="Proteomes" id="UP001164746">
    <property type="component" value="Chromosome 6"/>
</dbReference>